<dbReference type="InterPro" id="IPR024079">
    <property type="entry name" value="MetalloPept_cat_dom_sf"/>
</dbReference>
<evidence type="ECO:0000259" key="3">
    <source>
        <dbReference type="Pfam" id="PF05649"/>
    </source>
</evidence>
<name>A0A0C2GQ95_9BILA</name>
<feature type="chain" id="PRO_5002149333" description="Peptidase M13 N-terminal domain-containing protein" evidence="2">
    <location>
        <begin position="20"/>
        <end position="206"/>
    </location>
</feature>
<dbReference type="Gene3D" id="3.40.390.10">
    <property type="entry name" value="Collagenase (Catalytic Domain)"/>
    <property type="match status" value="1"/>
</dbReference>
<dbReference type="Pfam" id="PF05649">
    <property type="entry name" value="Peptidase_M13_N"/>
    <property type="match status" value="1"/>
</dbReference>
<feature type="signal peptide" evidence="2">
    <location>
        <begin position="1"/>
        <end position="19"/>
    </location>
</feature>
<sequence length="206" mass="23978">MWRRLLMVPLCFCCSPTTPKYEDILKNVGNTAGYNVASDFFTKAMNLSVDPCEDFFEFTCGKWIANHPIPNHKSSYSQIENVQDRVLDKMREIFESKEMSGSKSMNALKVMYRKCMDKDELNRIGARHLLKSIKGYGVWPMLDGDDKWRLEDFDLTSLLIHIYEVRGVNVFIVNVVYHDDRNVSRWLIKPVWVNTAEDNIAFYSLA</sequence>
<accession>A0A0C2GQ95</accession>
<proteinExistence type="inferred from homology"/>
<dbReference type="InterPro" id="IPR000718">
    <property type="entry name" value="Peptidase_M13"/>
</dbReference>
<evidence type="ECO:0000256" key="2">
    <source>
        <dbReference type="SAM" id="SignalP"/>
    </source>
</evidence>
<dbReference type="GO" id="GO:0016485">
    <property type="term" value="P:protein processing"/>
    <property type="evidence" value="ECO:0007669"/>
    <property type="project" value="TreeGrafter"/>
</dbReference>
<keyword evidence="5" id="KW-1185">Reference proteome</keyword>
<reference evidence="4 5" key="1">
    <citation type="submission" date="2013-12" db="EMBL/GenBank/DDBJ databases">
        <title>Draft genome of the parsitic nematode Ancylostoma duodenale.</title>
        <authorList>
            <person name="Mitreva M."/>
        </authorList>
    </citation>
    <scope>NUCLEOTIDE SEQUENCE [LARGE SCALE GENOMIC DNA]</scope>
    <source>
        <strain evidence="4 5">Zhejiang</strain>
    </source>
</reference>
<keyword evidence="2" id="KW-0732">Signal</keyword>
<dbReference type="Gene3D" id="1.10.1380.10">
    <property type="entry name" value="Neutral endopeptidase , domain2"/>
    <property type="match status" value="1"/>
</dbReference>
<dbReference type="PROSITE" id="PS51885">
    <property type="entry name" value="NEPRILYSIN"/>
    <property type="match status" value="1"/>
</dbReference>
<dbReference type="GO" id="GO:0005886">
    <property type="term" value="C:plasma membrane"/>
    <property type="evidence" value="ECO:0007669"/>
    <property type="project" value="TreeGrafter"/>
</dbReference>
<feature type="domain" description="Peptidase M13 N-terminal" evidence="3">
    <location>
        <begin position="51"/>
        <end position="185"/>
    </location>
</feature>
<dbReference type="InterPro" id="IPR042089">
    <property type="entry name" value="Peptidase_M13_dom_2"/>
</dbReference>
<dbReference type="EMBL" id="KN730266">
    <property type="protein sequence ID" value="KIH61269.1"/>
    <property type="molecule type" value="Genomic_DNA"/>
</dbReference>
<evidence type="ECO:0000256" key="1">
    <source>
        <dbReference type="ARBA" id="ARBA00007357"/>
    </source>
</evidence>
<evidence type="ECO:0000313" key="4">
    <source>
        <dbReference type="EMBL" id="KIH61269.1"/>
    </source>
</evidence>
<dbReference type="OrthoDB" id="5848734at2759"/>
<evidence type="ECO:0000313" key="5">
    <source>
        <dbReference type="Proteomes" id="UP000054047"/>
    </source>
</evidence>
<dbReference type="SUPFAM" id="SSF55486">
    <property type="entry name" value="Metalloproteases ('zincins'), catalytic domain"/>
    <property type="match status" value="1"/>
</dbReference>
<dbReference type="PANTHER" id="PTHR11733">
    <property type="entry name" value="ZINC METALLOPROTEASE FAMILY M13 NEPRILYSIN-RELATED"/>
    <property type="match status" value="1"/>
</dbReference>
<dbReference type="PANTHER" id="PTHR11733:SF237">
    <property type="entry name" value="NEPRILYSIN-LIKE 4"/>
    <property type="match status" value="1"/>
</dbReference>
<organism evidence="4 5">
    <name type="scientific">Ancylostoma duodenale</name>
    <dbReference type="NCBI Taxonomy" id="51022"/>
    <lineage>
        <taxon>Eukaryota</taxon>
        <taxon>Metazoa</taxon>
        <taxon>Ecdysozoa</taxon>
        <taxon>Nematoda</taxon>
        <taxon>Chromadorea</taxon>
        <taxon>Rhabditida</taxon>
        <taxon>Rhabditina</taxon>
        <taxon>Rhabditomorpha</taxon>
        <taxon>Strongyloidea</taxon>
        <taxon>Ancylostomatidae</taxon>
        <taxon>Ancylostomatinae</taxon>
        <taxon>Ancylostoma</taxon>
    </lineage>
</organism>
<dbReference type="InterPro" id="IPR008753">
    <property type="entry name" value="Peptidase_M13_N"/>
</dbReference>
<comment type="similarity">
    <text evidence="1">Belongs to the peptidase M13 family.</text>
</comment>
<gene>
    <name evidence="4" type="ORF">ANCDUO_08465</name>
</gene>
<dbReference type="Proteomes" id="UP000054047">
    <property type="component" value="Unassembled WGS sequence"/>
</dbReference>
<dbReference type="AlphaFoldDB" id="A0A0C2GQ95"/>
<protein>
    <recommendedName>
        <fullName evidence="3">Peptidase M13 N-terminal domain-containing protein</fullName>
    </recommendedName>
</protein>
<dbReference type="GO" id="GO:0004222">
    <property type="term" value="F:metalloendopeptidase activity"/>
    <property type="evidence" value="ECO:0007669"/>
    <property type="project" value="InterPro"/>
</dbReference>